<name>A0A0F8YUR7_9ZZZZ</name>
<dbReference type="AlphaFoldDB" id="A0A0F8YUR7"/>
<sequence>MQAYSNPDREKDPTALPDVEVFQIDDKGYSNGEPFVLPHEPGEQAFGLTQPGWYWWVCFPGCLPDGTPFGPFETEATALADAQDV</sequence>
<gene>
    <name evidence="1" type="ORF">LCGC14_3111910</name>
</gene>
<proteinExistence type="predicted"/>
<dbReference type="EMBL" id="LAZR01067357">
    <property type="protein sequence ID" value="KKK51741.1"/>
    <property type="molecule type" value="Genomic_DNA"/>
</dbReference>
<accession>A0A0F8YUR7</accession>
<protein>
    <submittedName>
        <fullName evidence="1">Uncharacterized protein</fullName>
    </submittedName>
</protein>
<organism evidence="1">
    <name type="scientific">marine sediment metagenome</name>
    <dbReference type="NCBI Taxonomy" id="412755"/>
    <lineage>
        <taxon>unclassified sequences</taxon>
        <taxon>metagenomes</taxon>
        <taxon>ecological metagenomes</taxon>
    </lineage>
</organism>
<evidence type="ECO:0000313" key="1">
    <source>
        <dbReference type="EMBL" id="KKK51741.1"/>
    </source>
</evidence>
<reference evidence="1" key="1">
    <citation type="journal article" date="2015" name="Nature">
        <title>Complex archaea that bridge the gap between prokaryotes and eukaryotes.</title>
        <authorList>
            <person name="Spang A."/>
            <person name="Saw J.H."/>
            <person name="Jorgensen S.L."/>
            <person name="Zaremba-Niedzwiedzka K."/>
            <person name="Martijn J."/>
            <person name="Lind A.E."/>
            <person name="van Eijk R."/>
            <person name="Schleper C."/>
            <person name="Guy L."/>
            <person name="Ettema T.J."/>
        </authorList>
    </citation>
    <scope>NUCLEOTIDE SEQUENCE</scope>
</reference>
<comment type="caution">
    <text evidence="1">The sequence shown here is derived from an EMBL/GenBank/DDBJ whole genome shotgun (WGS) entry which is preliminary data.</text>
</comment>